<evidence type="ECO:0000256" key="4">
    <source>
        <dbReference type="ARBA" id="ARBA00023163"/>
    </source>
</evidence>
<dbReference type="InterPro" id="IPR013249">
    <property type="entry name" value="RNA_pol_sigma70_r4_t2"/>
</dbReference>
<reference evidence="8" key="1">
    <citation type="submission" date="2016-10" db="EMBL/GenBank/DDBJ databases">
        <authorList>
            <person name="Varghese N."/>
            <person name="Submissions S."/>
        </authorList>
    </citation>
    <scope>NUCLEOTIDE SEQUENCE [LARGE SCALE GENOMIC DNA]</scope>
    <source>
        <strain evidence="8">Jip14</strain>
    </source>
</reference>
<dbReference type="SUPFAM" id="SSF88659">
    <property type="entry name" value="Sigma3 and sigma4 domains of RNA polymerase sigma factors"/>
    <property type="match status" value="1"/>
</dbReference>
<sequence length="204" mass="23620">MVFLSHSMMLMTEEALIDALRTGIPKAYELLYDRYWQMLYKKTYSRVADEDVAKDIVQNVFISVWQKRESLLIRTSLEQFLLGAVKFQVLNHFRSERVKQHVIDQAVAKMEPFTTDDHDRVSRDVLEATLDNALHGMPENMKQSFLLRCDNLSIKEIAEKLGLAEQTVSNNLSEAVQRLKKKVSHQQHGEFLIGLSLFLSLINH</sequence>
<dbReference type="Gene3D" id="1.10.10.10">
    <property type="entry name" value="Winged helix-like DNA-binding domain superfamily/Winged helix DNA-binding domain"/>
    <property type="match status" value="1"/>
</dbReference>
<dbReference type="Gene3D" id="1.10.1740.10">
    <property type="match status" value="1"/>
</dbReference>
<keyword evidence="8" id="KW-1185">Reference proteome</keyword>
<feature type="domain" description="RNA polymerase sigma-70 region 2" evidence="5">
    <location>
        <begin position="31"/>
        <end position="97"/>
    </location>
</feature>
<dbReference type="GO" id="GO:0006352">
    <property type="term" value="P:DNA-templated transcription initiation"/>
    <property type="evidence" value="ECO:0007669"/>
    <property type="project" value="InterPro"/>
</dbReference>
<dbReference type="PANTHER" id="PTHR43133:SF46">
    <property type="entry name" value="RNA POLYMERASE SIGMA-70 FACTOR ECF SUBFAMILY"/>
    <property type="match status" value="1"/>
</dbReference>
<dbReference type="STRING" id="332977.SAMN05421740_101406"/>
<name>A0A1H7FSV0_9SPHI</name>
<dbReference type="PANTHER" id="PTHR43133">
    <property type="entry name" value="RNA POLYMERASE ECF-TYPE SIGMA FACTO"/>
    <property type="match status" value="1"/>
</dbReference>
<dbReference type="EMBL" id="FNZR01000001">
    <property type="protein sequence ID" value="SEK27270.1"/>
    <property type="molecule type" value="Genomic_DNA"/>
</dbReference>
<keyword evidence="2" id="KW-0805">Transcription regulation</keyword>
<evidence type="ECO:0000259" key="6">
    <source>
        <dbReference type="Pfam" id="PF08281"/>
    </source>
</evidence>
<dbReference type="InterPro" id="IPR007627">
    <property type="entry name" value="RNA_pol_sigma70_r2"/>
</dbReference>
<evidence type="ECO:0000313" key="8">
    <source>
        <dbReference type="Proteomes" id="UP000198916"/>
    </source>
</evidence>
<dbReference type="InterPro" id="IPR014284">
    <property type="entry name" value="RNA_pol_sigma-70_dom"/>
</dbReference>
<dbReference type="Pfam" id="PF04542">
    <property type="entry name" value="Sigma70_r2"/>
    <property type="match status" value="1"/>
</dbReference>
<dbReference type="Pfam" id="PF08281">
    <property type="entry name" value="Sigma70_r4_2"/>
    <property type="match status" value="1"/>
</dbReference>
<accession>A0A1H7FSV0</accession>
<keyword evidence="4" id="KW-0804">Transcription</keyword>
<keyword evidence="3" id="KW-0731">Sigma factor</keyword>
<evidence type="ECO:0000313" key="7">
    <source>
        <dbReference type="EMBL" id="SEK27270.1"/>
    </source>
</evidence>
<protein>
    <submittedName>
        <fullName evidence="7">RNA polymerase sigma-70 factor, ECF subfamily</fullName>
    </submittedName>
</protein>
<dbReference type="NCBIfam" id="TIGR02937">
    <property type="entry name" value="sigma70-ECF"/>
    <property type="match status" value="1"/>
</dbReference>
<dbReference type="InterPro" id="IPR013324">
    <property type="entry name" value="RNA_pol_sigma_r3/r4-like"/>
</dbReference>
<gene>
    <name evidence="7" type="ORF">SAMN05421740_101406</name>
</gene>
<evidence type="ECO:0000256" key="3">
    <source>
        <dbReference type="ARBA" id="ARBA00023082"/>
    </source>
</evidence>
<dbReference type="InterPro" id="IPR036388">
    <property type="entry name" value="WH-like_DNA-bd_sf"/>
</dbReference>
<dbReference type="GO" id="GO:0016987">
    <property type="term" value="F:sigma factor activity"/>
    <property type="evidence" value="ECO:0007669"/>
    <property type="project" value="UniProtKB-KW"/>
</dbReference>
<evidence type="ECO:0000256" key="1">
    <source>
        <dbReference type="ARBA" id="ARBA00010641"/>
    </source>
</evidence>
<dbReference type="AlphaFoldDB" id="A0A1H7FSV0"/>
<dbReference type="InterPro" id="IPR039425">
    <property type="entry name" value="RNA_pol_sigma-70-like"/>
</dbReference>
<comment type="similarity">
    <text evidence="1">Belongs to the sigma-70 factor family. ECF subfamily.</text>
</comment>
<evidence type="ECO:0000256" key="2">
    <source>
        <dbReference type="ARBA" id="ARBA00023015"/>
    </source>
</evidence>
<dbReference type="Proteomes" id="UP000198916">
    <property type="component" value="Unassembled WGS sequence"/>
</dbReference>
<dbReference type="GO" id="GO:0003677">
    <property type="term" value="F:DNA binding"/>
    <property type="evidence" value="ECO:0007669"/>
    <property type="project" value="InterPro"/>
</dbReference>
<proteinExistence type="inferred from homology"/>
<feature type="domain" description="RNA polymerase sigma factor 70 region 4 type 2" evidence="6">
    <location>
        <begin position="130"/>
        <end position="179"/>
    </location>
</feature>
<organism evidence="7 8">
    <name type="scientific">Parapedobacter koreensis</name>
    <dbReference type="NCBI Taxonomy" id="332977"/>
    <lineage>
        <taxon>Bacteria</taxon>
        <taxon>Pseudomonadati</taxon>
        <taxon>Bacteroidota</taxon>
        <taxon>Sphingobacteriia</taxon>
        <taxon>Sphingobacteriales</taxon>
        <taxon>Sphingobacteriaceae</taxon>
        <taxon>Parapedobacter</taxon>
    </lineage>
</organism>
<dbReference type="InterPro" id="IPR013325">
    <property type="entry name" value="RNA_pol_sigma_r2"/>
</dbReference>
<dbReference type="SUPFAM" id="SSF88946">
    <property type="entry name" value="Sigma2 domain of RNA polymerase sigma factors"/>
    <property type="match status" value="1"/>
</dbReference>
<evidence type="ECO:0000259" key="5">
    <source>
        <dbReference type="Pfam" id="PF04542"/>
    </source>
</evidence>